<feature type="transmembrane region" description="Helical" evidence="1">
    <location>
        <begin position="12"/>
        <end position="32"/>
    </location>
</feature>
<keyword evidence="1" id="KW-0812">Transmembrane</keyword>
<protein>
    <submittedName>
        <fullName evidence="2">Uncharacterized protein</fullName>
    </submittedName>
</protein>
<keyword evidence="1" id="KW-0472">Membrane</keyword>
<name>A0ABY8A4U5_9ACTN</name>
<reference evidence="2 3" key="1">
    <citation type="submission" date="2022-03" db="EMBL/GenBank/DDBJ databases">
        <title>Streptomyces yunnanensis P86,complete genome.</title>
        <authorList>
            <person name="Chen S."/>
            <person name="Zhang Q."/>
        </authorList>
    </citation>
    <scope>NUCLEOTIDE SEQUENCE [LARGE SCALE GENOMIC DNA]</scope>
    <source>
        <strain evidence="2 3">P86</strain>
    </source>
</reference>
<keyword evidence="1" id="KW-1133">Transmembrane helix</keyword>
<keyword evidence="3" id="KW-1185">Reference proteome</keyword>
<dbReference type="Proteomes" id="UP001218629">
    <property type="component" value="Chromosome"/>
</dbReference>
<evidence type="ECO:0000256" key="1">
    <source>
        <dbReference type="SAM" id="Phobius"/>
    </source>
</evidence>
<proteinExistence type="predicted"/>
<gene>
    <name evidence="2" type="ORF">MOV08_11840</name>
</gene>
<dbReference type="RefSeq" id="WP_039631913.1">
    <property type="nucleotide sequence ID" value="NZ_CP095749.1"/>
</dbReference>
<evidence type="ECO:0000313" key="2">
    <source>
        <dbReference type="EMBL" id="WEB39898.1"/>
    </source>
</evidence>
<evidence type="ECO:0000313" key="3">
    <source>
        <dbReference type="Proteomes" id="UP001218629"/>
    </source>
</evidence>
<accession>A0ABY8A4U5</accession>
<dbReference type="EMBL" id="CP095749">
    <property type="protein sequence ID" value="WEB39898.1"/>
    <property type="molecule type" value="Genomic_DNA"/>
</dbReference>
<sequence length="117" mass="12684">MPVIRVPRRPTAPRLMAVTAAVLLGLVGWYLFSGRGAGLLPRDSWGPWREKRVHDWSVRVRVNSWSDAAEADGHYGKADGFTLKAYGTSATTTSAMDGVRFTLAPDGELTVDGPRAS</sequence>
<organism evidence="2 3">
    <name type="scientific">Streptomyces yunnanensis</name>
    <dbReference type="NCBI Taxonomy" id="156453"/>
    <lineage>
        <taxon>Bacteria</taxon>
        <taxon>Bacillati</taxon>
        <taxon>Actinomycetota</taxon>
        <taxon>Actinomycetes</taxon>
        <taxon>Kitasatosporales</taxon>
        <taxon>Streptomycetaceae</taxon>
        <taxon>Streptomyces</taxon>
    </lineage>
</organism>